<evidence type="ECO:0000313" key="2">
    <source>
        <dbReference type="Proteomes" id="UP000007468"/>
    </source>
</evidence>
<dbReference type="KEGG" id="faa:HMPREF0389_01033"/>
<dbReference type="PATRIC" id="fig|546269.5.peg.1552"/>
<protein>
    <submittedName>
        <fullName evidence="1">Uncharacterized protein</fullName>
    </submittedName>
</protein>
<name>D6GQQ8_FILAD</name>
<organism evidence="1 2">
    <name type="scientific">Filifactor alocis (strain ATCC 35896 / CCUG 47790 / D40 B5)</name>
    <name type="common">Fusobacterium alocis</name>
    <dbReference type="NCBI Taxonomy" id="546269"/>
    <lineage>
        <taxon>Bacteria</taxon>
        <taxon>Bacillati</taxon>
        <taxon>Bacillota</taxon>
        <taxon>Clostridia</taxon>
        <taxon>Peptostreptococcales</taxon>
        <taxon>Filifactoraceae</taxon>
        <taxon>Filifactor</taxon>
    </lineage>
</organism>
<evidence type="ECO:0000313" key="1">
    <source>
        <dbReference type="EMBL" id="EFE29111.1"/>
    </source>
</evidence>
<dbReference type="RefSeq" id="WP_014263019.1">
    <property type="nucleotide sequence ID" value="NC_016630.1"/>
</dbReference>
<reference evidence="2" key="1">
    <citation type="submission" date="2010-12" db="EMBL/GenBank/DDBJ databases">
        <title>The genome sequence of Filifactor alocis strain ATCC 35896.</title>
        <authorList>
            <consortium name="The Broad Institute Genome Sequencing Platform"/>
            <person name="Ward D."/>
            <person name="Earl A."/>
            <person name="Feldgarden M."/>
            <person name="Young S.K."/>
            <person name="Gargeya S."/>
            <person name="Zeng Q."/>
            <person name="Alvarado L."/>
            <person name="Berlin A."/>
            <person name="Bochicchio J."/>
            <person name="Chapman S.B."/>
            <person name="Chen Z."/>
            <person name="Freedman E."/>
            <person name="Gellesch M."/>
            <person name="Goldberg J."/>
            <person name="Griggs A."/>
            <person name="Gujja S."/>
            <person name="Heilman E."/>
            <person name="Heiman D."/>
            <person name="Howarth C."/>
            <person name="Mehta T."/>
            <person name="Neiman D."/>
            <person name="Pearson M."/>
            <person name="Roberts A."/>
            <person name="Saif S."/>
            <person name="Shea T."/>
            <person name="Shenoy N."/>
            <person name="Sisk P."/>
            <person name="Stolte C."/>
            <person name="Sykes S."/>
            <person name="White J."/>
            <person name="Yandava C."/>
            <person name="Izard J."/>
            <person name="Blanton J.M."/>
            <person name="Baranova O.V."/>
            <person name="Tanner A.C."/>
            <person name="Dewhirst F.E."/>
            <person name="Haas B."/>
            <person name="Nusbaum C."/>
            <person name="Birren B."/>
        </authorList>
    </citation>
    <scope>NUCLEOTIDE SEQUENCE [LARGE SCALE GENOMIC DNA]</scope>
    <source>
        <strain evidence="2">ATCC 35896 / D40 B5</strain>
    </source>
</reference>
<proteinExistence type="predicted"/>
<dbReference type="STRING" id="546269.HMPREF0389_01033"/>
<gene>
    <name evidence="1" type="ordered locus">HMPREF0389_01033</name>
</gene>
<dbReference type="OrthoDB" id="1630406at2"/>
<dbReference type="EMBL" id="CP002390">
    <property type="protein sequence ID" value="EFE29111.1"/>
    <property type="molecule type" value="Genomic_DNA"/>
</dbReference>
<dbReference type="Proteomes" id="UP000007468">
    <property type="component" value="Chromosome"/>
</dbReference>
<dbReference type="eggNOG" id="ENOG5031Q1I">
    <property type="taxonomic scope" value="Bacteria"/>
</dbReference>
<dbReference type="AlphaFoldDB" id="D6GQQ8"/>
<accession>D6GQQ8</accession>
<keyword evidence="2" id="KW-1185">Reference proteome</keyword>
<sequence length="156" mass="18177">MNNNKELEVFEVACKYYSERMSEFKTILETKVSNLENANWTFQKGTTKVCAEDETGRKKRCKVGISFGAKVSLTSEEVSVIWNEFKSFYEKTNVSTLEYNDRNQEIGRYQFIASNSYGDIITCTIYLENEWNIPQISMLCCVSARYKKESKSSRER</sequence>